<dbReference type="RefSeq" id="XP_025598316.1">
    <property type="nucleotide sequence ID" value="XM_025742507.1"/>
</dbReference>
<organism evidence="2 3">
    <name type="scientific">Tilletiopsis washingtonensis</name>
    <dbReference type="NCBI Taxonomy" id="58919"/>
    <lineage>
        <taxon>Eukaryota</taxon>
        <taxon>Fungi</taxon>
        <taxon>Dikarya</taxon>
        <taxon>Basidiomycota</taxon>
        <taxon>Ustilaginomycotina</taxon>
        <taxon>Exobasidiomycetes</taxon>
        <taxon>Entylomatales</taxon>
        <taxon>Entylomatales incertae sedis</taxon>
        <taxon>Tilletiopsis</taxon>
    </lineage>
</organism>
<dbReference type="Proteomes" id="UP000245946">
    <property type="component" value="Unassembled WGS sequence"/>
</dbReference>
<accession>A0A316Z8C5</accession>
<evidence type="ECO:0000313" key="2">
    <source>
        <dbReference type="EMBL" id="PWN98037.1"/>
    </source>
</evidence>
<reference evidence="2 3" key="1">
    <citation type="journal article" date="2018" name="Mol. Biol. Evol.">
        <title>Broad Genomic Sampling Reveals a Smut Pathogenic Ancestry of the Fungal Clade Ustilaginomycotina.</title>
        <authorList>
            <person name="Kijpornyongpan T."/>
            <person name="Mondo S.J."/>
            <person name="Barry K."/>
            <person name="Sandor L."/>
            <person name="Lee J."/>
            <person name="Lipzen A."/>
            <person name="Pangilinan J."/>
            <person name="LaButti K."/>
            <person name="Hainaut M."/>
            <person name="Henrissat B."/>
            <person name="Grigoriev I.V."/>
            <person name="Spatafora J.W."/>
            <person name="Aime M.C."/>
        </authorList>
    </citation>
    <scope>NUCLEOTIDE SEQUENCE [LARGE SCALE GENOMIC DNA]</scope>
    <source>
        <strain evidence="2 3">MCA 4186</strain>
    </source>
</reference>
<evidence type="ECO:0000313" key="3">
    <source>
        <dbReference type="Proteomes" id="UP000245946"/>
    </source>
</evidence>
<sequence>MSAIVRRRALVQVARPTPDVALPALDAPVVASLQDVPAASPALAALGSAVKRPWAVRLSRPLSLAAAAGGSFHAPSPCVRRPACHALTPTSHGGGGHACSSRLARCDTGR</sequence>
<dbReference type="AlphaFoldDB" id="A0A316Z8C5"/>
<evidence type="ECO:0000256" key="1">
    <source>
        <dbReference type="SAM" id="MobiDB-lite"/>
    </source>
</evidence>
<gene>
    <name evidence="2" type="ORF">FA09DRAFT_330197</name>
</gene>
<proteinExistence type="predicted"/>
<dbReference type="GeneID" id="37270051"/>
<feature type="region of interest" description="Disordered" evidence="1">
    <location>
        <begin position="87"/>
        <end position="110"/>
    </location>
</feature>
<protein>
    <submittedName>
        <fullName evidence="2">Uncharacterized protein</fullName>
    </submittedName>
</protein>
<dbReference type="EMBL" id="KZ819293">
    <property type="protein sequence ID" value="PWN98037.1"/>
    <property type="molecule type" value="Genomic_DNA"/>
</dbReference>
<name>A0A316Z8C5_9BASI</name>
<keyword evidence="3" id="KW-1185">Reference proteome</keyword>